<feature type="compositionally biased region" description="Pro residues" evidence="1">
    <location>
        <begin position="177"/>
        <end position="187"/>
    </location>
</feature>
<organism evidence="3 4">
    <name type="scientific">Pseudodesulfovibrio karagichevae</name>
    <dbReference type="NCBI Taxonomy" id="3239305"/>
    <lineage>
        <taxon>Bacteria</taxon>
        <taxon>Pseudomonadati</taxon>
        <taxon>Thermodesulfobacteriota</taxon>
        <taxon>Desulfovibrionia</taxon>
        <taxon>Desulfovibrionales</taxon>
        <taxon>Desulfovibrionaceae</taxon>
    </lineage>
</organism>
<dbReference type="Gene3D" id="2.30.30.40">
    <property type="entry name" value="SH3 Domains"/>
    <property type="match status" value="2"/>
</dbReference>
<dbReference type="InterPro" id="IPR052354">
    <property type="entry name" value="Cell_Wall_Dynamics_Protein"/>
</dbReference>
<keyword evidence="2" id="KW-0732">Signal</keyword>
<evidence type="ECO:0000256" key="2">
    <source>
        <dbReference type="SAM" id="SignalP"/>
    </source>
</evidence>
<dbReference type="Proteomes" id="UP001568698">
    <property type="component" value="Unassembled WGS sequence"/>
</dbReference>
<accession>A0ABV4K082</accession>
<protein>
    <submittedName>
        <fullName evidence="3">SH3 domain-containing protein</fullName>
    </submittedName>
</protein>
<reference evidence="3 4" key="1">
    <citation type="submission" date="2024-08" db="EMBL/GenBank/DDBJ databases">
        <title>Sulfate-reducing bacteria isolated from formation water of the oil field in Kazakhstan and description of Pseudodesulfovibrio sp.</title>
        <authorList>
            <person name="Bidzhieva S.K."/>
            <person name="Tourova T.P."/>
            <person name="Grouzdev D.S."/>
            <person name="Beletsky A.V."/>
            <person name="Sokolova D.S."/>
            <person name="Samigullina S.R."/>
            <person name="Poltaraus A.B."/>
            <person name="Avtukh A.N."/>
            <person name="Tereshina V.M."/>
            <person name="Zhaparov N.S."/>
            <person name="Mardanov A.V."/>
            <person name="Nazina T.N."/>
        </authorList>
    </citation>
    <scope>NUCLEOTIDE SEQUENCE [LARGE SCALE GENOMIC DNA]</scope>
    <source>
        <strain evidence="3 4">9FUS</strain>
    </source>
</reference>
<sequence>MRRIPFLIVAVACLVLSSAPAFAFGQILYADRPLNLRDGRSPKAEWVGSLYAGQKVRVAHEKDGWVAVYEPDATDPSEAKAAGYSNSKFLKPTRGRYEPKEWGDLVVSSTKLNIRSKPNVRGEKVRTLQPGERVLVDFPEDDWTVVFASGATIRSKLNGIGYASTKYLEPAGAASPAPAPEPEPAPAPASTEVRRPVEPAAQAPAERVPEPSTAIRRVALANEVNVHQSRTTNSPLVQTLRPGDVVQLGLLRNGWYAVFKASDMIRSESSSIGYALQSAMDANSREAGVVVSPVTPPAPAKAVAPAAPSAPAKPEISAEALKAEALKADRSPSPAPAAAPEPAFEARPLSTGKQQTLVIDRSAFKNARRPDPSPDQNAHGYRYKFLEKSENRAYGHVWITLKVFLDTSKLPDRAALKDFASSLWKDHRRVTKNVLVEVYLPGMDLDDLSWGVVKFDYDGMIELWTRRATLFGTKFM</sequence>
<dbReference type="PANTHER" id="PTHR34408">
    <property type="entry name" value="FAMILY PROTEIN, PUTATIVE-RELATED"/>
    <property type="match status" value="1"/>
</dbReference>
<feature type="region of interest" description="Disordered" evidence="1">
    <location>
        <begin position="326"/>
        <end position="352"/>
    </location>
</feature>
<dbReference type="EMBL" id="JBGLYH010000012">
    <property type="protein sequence ID" value="MEZ7196359.1"/>
    <property type="molecule type" value="Genomic_DNA"/>
</dbReference>
<gene>
    <name evidence="3" type="ORF">AB6M95_06325</name>
</gene>
<evidence type="ECO:0000313" key="4">
    <source>
        <dbReference type="Proteomes" id="UP001568698"/>
    </source>
</evidence>
<evidence type="ECO:0000256" key="1">
    <source>
        <dbReference type="SAM" id="MobiDB-lite"/>
    </source>
</evidence>
<proteinExistence type="predicted"/>
<keyword evidence="4" id="KW-1185">Reference proteome</keyword>
<evidence type="ECO:0000313" key="3">
    <source>
        <dbReference type="EMBL" id="MEZ7196359.1"/>
    </source>
</evidence>
<feature type="signal peptide" evidence="2">
    <location>
        <begin position="1"/>
        <end position="23"/>
    </location>
</feature>
<feature type="region of interest" description="Disordered" evidence="1">
    <location>
        <begin position="171"/>
        <end position="212"/>
    </location>
</feature>
<dbReference type="RefSeq" id="WP_371385892.1">
    <property type="nucleotide sequence ID" value="NZ_JBGLYH010000012.1"/>
</dbReference>
<name>A0ABV4K082_9BACT</name>
<feature type="chain" id="PRO_5046083232" evidence="2">
    <location>
        <begin position="24"/>
        <end position="476"/>
    </location>
</feature>
<comment type="caution">
    <text evidence="3">The sequence shown here is derived from an EMBL/GenBank/DDBJ whole genome shotgun (WGS) entry which is preliminary data.</text>
</comment>